<dbReference type="InterPro" id="IPR011990">
    <property type="entry name" value="TPR-like_helical_dom_sf"/>
</dbReference>
<feature type="region of interest" description="Disordered" evidence="2">
    <location>
        <begin position="41"/>
        <end position="81"/>
    </location>
</feature>
<dbReference type="GO" id="GO:0005739">
    <property type="term" value="C:mitochondrion"/>
    <property type="evidence" value="ECO:0007669"/>
    <property type="project" value="TreeGrafter"/>
</dbReference>
<dbReference type="GO" id="GO:0003729">
    <property type="term" value="F:mRNA binding"/>
    <property type="evidence" value="ECO:0007669"/>
    <property type="project" value="TreeGrafter"/>
</dbReference>
<dbReference type="STRING" id="644352.J3NR09"/>
<evidence type="ECO:0000256" key="1">
    <source>
        <dbReference type="PROSITE-ProRule" id="PRU00708"/>
    </source>
</evidence>
<dbReference type="GO" id="GO:0140053">
    <property type="term" value="P:mitochondrial gene expression"/>
    <property type="evidence" value="ECO:0007669"/>
    <property type="project" value="TreeGrafter"/>
</dbReference>
<dbReference type="HOGENOM" id="CLU_007681_2_0_1"/>
<reference evidence="4" key="4">
    <citation type="journal article" date="2015" name="G3 (Bethesda)">
        <title>Genome sequences of three phytopathogenic species of the Magnaporthaceae family of fungi.</title>
        <authorList>
            <person name="Okagaki L.H."/>
            <person name="Nunes C.C."/>
            <person name="Sailsbery J."/>
            <person name="Clay B."/>
            <person name="Brown D."/>
            <person name="John T."/>
            <person name="Oh Y."/>
            <person name="Young N."/>
            <person name="Fitzgerald M."/>
            <person name="Haas B.J."/>
            <person name="Zeng Q."/>
            <person name="Young S."/>
            <person name="Adiconis X."/>
            <person name="Fan L."/>
            <person name="Levin J.Z."/>
            <person name="Mitchell T.K."/>
            <person name="Okubara P.A."/>
            <person name="Farman M.L."/>
            <person name="Kohn L.M."/>
            <person name="Birren B."/>
            <person name="Ma L.-J."/>
            <person name="Dean R.A."/>
        </authorList>
    </citation>
    <scope>NUCLEOTIDE SEQUENCE</scope>
    <source>
        <strain evidence="4">R3-111a-1</strain>
    </source>
</reference>
<dbReference type="PROSITE" id="PS51375">
    <property type="entry name" value="PPR"/>
    <property type="match status" value="1"/>
</dbReference>
<accession>J3NR09</accession>
<dbReference type="PANTHER" id="PTHR47938:SF35">
    <property type="entry name" value="PENTATRICOPEPTIDE REPEAT-CONTAINING PROTEIN 4, MITOCHONDRIAL-RELATED"/>
    <property type="match status" value="1"/>
</dbReference>
<reference evidence="3" key="3">
    <citation type="submission" date="2010-09" db="EMBL/GenBank/DDBJ databases">
        <title>Annotation of Gaeumannomyces graminis var. tritici R3-111a-1.</title>
        <authorList>
            <consortium name="The Broad Institute Genome Sequencing Platform"/>
            <person name="Ma L.-J."/>
            <person name="Dead R."/>
            <person name="Young S.K."/>
            <person name="Zeng Q."/>
            <person name="Gargeya S."/>
            <person name="Fitzgerald M."/>
            <person name="Haas B."/>
            <person name="Abouelleil A."/>
            <person name="Alvarado L."/>
            <person name="Arachchi H.M."/>
            <person name="Berlin A."/>
            <person name="Brown A."/>
            <person name="Chapman S.B."/>
            <person name="Chen Z."/>
            <person name="Dunbar C."/>
            <person name="Freedman E."/>
            <person name="Gearin G."/>
            <person name="Gellesch M."/>
            <person name="Goldberg J."/>
            <person name="Griggs A."/>
            <person name="Gujja S."/>
            <person name="Heiman D."/>
            <person name="Howarth C."/>
            <person name="Larson L."/>
            <person name="Lui A."/>
            <person name="MacDonald P.J.P."/>
            <person name="Mehta T."/>
            <person name="Montmayeur A."/>
            <person name="Murphy C."/>
            <person name="Neiman D."/>
            <person name="Pearson M."/>
            <person name="Priest M."/>
            <person name="Roberts A."/>
            <person name="Saif S."/>
            <person name="Shea T."/>
            <person name="Shenoy N."/>
            <person name="Sisk P."/>
            <person name="Stolte C."/>
            <person name="Sykes S."/>
            <person name="Yandava C."/>
            <person name="Wortman J."/>
            <person name="Nusbaum C."/>
            <person name="Birren B."/>
        </authorList>
    </citation>
    <scope>NUCLEOTIDE SEQUENCE</scope>
    <source>
        <strain evidence="3">R3-111a-1</strain>
    </source>
</reference>
<evidence type="ECO:0000313" key="4">
    <source>
        <dbReference type="EnsemblFungi" id="EJT78615"/>
    </source>
</evidence>
<keyword evidence="5" id="KW-1185">Reference proteome</keyword>
<evidence type="ECO:0008006" key="6">
    <source>
        <dbReference type="Google" id="ProtNLM"/>
    </source>
</evidence>
<evidence type="ECO:0000256" key="2">
    <source>
        <dbReference type="SAM" id="MobiDB-lite"/>
    </source>
</evidence>
<dbReference type="InterPro" id="IPR002885">
    <property type="entry name" value="PPR_rpt"/>
</dbReference>
<reference evidence="5" key="1">
    <citation type="submission" date="2010-07" db="EMBL/GenBank/DDBJ databases">
        <title>The genome sequence of Gaeumannomyces graminis var. tritici strain R3-111a-1.</title>
        <authorList>
            <consortium name="The Broad Institute Genome Sequencing Platform"/>
            <person name="Ma L.-J."/>
            <person name="Dead R."/>
            <person name="Young S."/>
            <person name="Zeng Q."/>
            <person name="Koehrsen M."/>
            <person name="Alvarado L."/>
            <person name="Berlin A."/>
            <person name="Chapman S.B."/>
            <person name="Chen Z."/>
            <person name="Freedman E."/>
            <person name="Gellesch M."/>
            <person name="Goldberg J."/>
            <person name="Griggs A."/>
            <person name="Gujja S."/>
            <person name="Heilman E.R."/>
            <person name="Heiman D."/>
            <person name="Hepburn T."/>
            <person name="Howarth C."/>
            <person name="Jen D."/>
            <person name="Larson L."/>
            <person name="Mehta T."/>
            <person name="Neiman D."/>
            <person name="Pearson M."/>
            <person name="Roberts A."/>
            <person name="Saif S."/>
            <person name="Shea T."/>
            <person name="Shenoy N."/>
            <person name="Sisk P."/>
            <person name="Stolte C."/>
            <person name="Sykes S."/>
            <person name="Walk T."/>
            <person name="White J."/>
            <person name="Yandava C."/>
            <person name="Haas B."/>
            <person name="Nusbaum C."/>
            <person name="Birren B."/>
        </authorList>
    </citation>
    <scope>NUCLEOTIDE SEQUENCE [LARGE SCALE GENOMIC DNA]</scope>
    <source>
        <strain evidence="5">R3-111a-1</strain>
    </source>
</reference>
<sequence length="863" mass="95233">MREPRAVCLLCRSIAAGRRPLLVPWPRARATAATALISSVASGESTTPVAADKNDGARTSRSLPLPGASTAAPGRPSSDRSTASLAIFESVVRGKSNQPDGPSGVATDLGLRTFDELVEMSHALNMPDVPLAHQYRQFRNSIYPRLCDSGAMPELFKAQINHLLQMVSTAVAQDPSDRELPSLTEYTQVARKLKMLSLKHWIIAVRGVLVFVCSIDPNRCDTLEGYELALGRRNFALESLVDSWKLFSLPEELLAPLPHLGDVDKVKFAVPALSHKALSNNEPREALRLALSDLFPVLSPAEIAPAIPLLIATFTVINDMTICPFNIRAAATPLLAPIGSILARVTARLVSKDGEKAMLKNLTDIPDELADYLIRRWPTVIDQLTGTPKSRYGPEGDTWFNKVDLSGANRKPVPIINRELQNAHRMKDVAAIEAIWYDFWGEKAQPNKEACSFLKENAPIFHQFIMMYTAQGLPQRSVQVWNAMTSIGIKPDVRAFTAMMDGFKRARNLRGVQNTWNKLVATGHQLDVRAWTARVDGLTHCGKPEDGLRALEEMAVRSKAAEAGRKNNAAHMAVKPSIEPVNAALAGLLRLDGIAAAKKLLVWAQRHDITPNVATYNTLLQTLIREGPEGAEAVLKMMGEQGVQPDDVTVTIVLETLVPTIFGKEGDEEKMKVVQSIFKLIDKFSTAKNQYAYNKLLFLILKSGGRNADQVVSHIAKHILALTQKPNAFAYTILAQHYLSRDPPDVDRVRSLIDNHRLFNNPAIDHIFWERVMNGYLGVDDVDGALGVLSNMRTTTSFTLTVLERLLIALVRERRVPEADALVKRVKGERLALAEDSELKGRFMNHSFFEFATECGLHGSDPR</sequence>
<proteinExistence type="predicted"/>
<dbReference type="VEuPathDB" id="FungiDB:GGTG_03714"/>
<dbReference type="EnsemblFungi" id="EJT78615">
    <property type="protein sequence ID" value="EJT78615"/>
    <property type="gene ID" value="GGTG_03714"/>
</dbReference>
<dbReference type="Proteomes" id="UP000006039">
    <property type="component" value="Unassembled WGS sequence"/>
</dbReference>
<reference evidence="4" key="5">
    <citation type="submission" date="2018-04" db="UniProtKB">
        <authorList>
            <consortium name="EnsemblFungi"/>
        </authorList>
    </citation>
    <scope>IDENTIFICATION</scope>
    <source>
        <strain evidence="4">R3-111a-1</strain>
    </source>
</reference>
<dbReference type="OrthoDB" id="185373at2759"/>
<reference evidence="3" key="2">
    <citation type="submission" date="2010-07" db="EMBL/GenBank/DDBJ databases">
        <authorList>
            <consortium name="The Broad Institute Genome Sequencing Platform"/>
            <consortium name="Broad Institute Genome Sequencing Center for Infectious Disease"/>
            <person name="Ma L.-J."/>
            <person name="Dead R."/>
            <person name="Young S."/>
            <person name="Zeng Q."/>
            <person name="Koehrsen M."/>
            <person name="Alvarado L."/>
            <person name="Berlin A."/>
            <person name="Chapman S.B."/>
            <person name="Chen Z."/>
            <person name="Freedman E."/>
            <person name="Gellesch M."/>
            <person name="Goldberg J."/>
            <person name="Griggs A."/>
            <person name="Gujja S."/>
            <person name="Heilman E.R."/>
            <person name="Heiman D."/>
            <person name="Hepburn T."/>
            <person name="Howarth C."/>
            <person name="Jen D."/>
            <person name="Larson L."/>
            <person name="Mehta T."/>
            <person name="Neiman D."/>
            <person name="Pearson M."/>
            <person name="Roberts A."/>
            <person name="Saif S."/>
            <person name="Shea T."/>
            <person name="Shenoy N."/>
            <person name="Sisk P."/>
            <person name="Stolte C."/>
            <person name="Sykes S."/>
            <person name="Walk T."/>
            <person name="White J."/>
            <person name="Yandava C."/>
            <person name="Haas B."/>
            <person name="Nusbaum C."/>
            <person name="Birren B."/>
        </authorList>
    </citation>
    <scope>NUCLEOTIDE SEQUENCE</scope>
    <source>
        <strain evidence="3">R3-111a-1</strain>
    </source>
</reference>
<dbReference type="AlphaFoldDB" id="J3NR09"/>
<dbReference type="GeneID" id="20344172"/>
<dbReference type="EMBL" id="GL385396">
    <property type="protein sequence ID" value="EJT78615.1"/>
    <property type="molecule type" value="Genomic_DNA"/>
</dbReference>
<organism evidence="3">
    <name type="scientific">Gaeumannomyces tritici (strain R3-111a-1)</name>
    <name type="common">Wheat and barley take-all root rot fungus</name>
    <name type="synonym">Gaeumannomyces graminis var. tritici</name>
    <dbReference type="NCBI Taxonomy" id="644352"/>
    <lineage>
        <taxon>Eukaryota</taxon>
        <taxon>Fungi</taxon>
        <taxon>Dikarya</taxon>
        <taxon>Ascomycota</taxon>
        <taxon>Pezizomycotina</taxon>
        <taxon>Sordariomycetes</taxon>
        <taxon>Sordariomycetidae</taxon>
        <taxon>Magnaporthales</taxon>
        <taxon>Magnaporthaceae</taxon>
        <taxon>Gaeumannomyces</taxon>
    </lineage>
</organism>
<dbReference type="RefSeq" id="XP_009219760.1">
    <property type="nucleotide sequence ID" value="XM_009221496.1"/>
</dbReference>
<gene>
    <name evidence="4" type="primary">20344172</name>
    <name evidence="3" type="ORF">GGTG_03714</name>
</gene>
<evidence type="ECO:0000313" key="5">
    <source>
        <dbReference type="Proteomes" id="UP000006039"/>
    </source>
</evidence>
<dbReference type="Gene3D" id="1.25.40.10">
    <property type="entry name" value="Tetratricopeptide repeat domain"/>
    <property type="match status" value="2"/>
</dbReference>
<dbReference type="PANTHER" id="PTHR47938">
    <property type="entry name" value="RESPIRATORY COMPLEX I CHAPERONE (CIA84), PUTATIVE (AFU_ORTHOLOGUE AFUA_2G06020)-RELATED"/>
    <property type="match status" value="1"/>
</dbReference>
<evidence type="ECO:0000313" key="3">
    <source>
        <dbReference type="EMBL" id="EJT78615.1"/>
    </source>
</evidence>
<dbReference type="eggNOG" id="KOG4197">
    <property type="taxonomic scope" value="Eukaryota"/>
</dbReference>
<dbReference type="Pfam" id="PF01535">
    <property type="entry name" value="PPR"/>
    <property type="match status" value="1"/>
</dbReference>
<feature type="repeat" description="PPR" evidence="1">
    <location>
        <begin position="612"/>
        <end position="645"/>
    </location>
</feature>
<dbReference type="Pfam" id="PF13041">
    <property type="entry name" value="PPR_2"/>
    <property type="match status" value="1"/>
</dbReference>
<protein>
    <recommendedName>
        <fullName evidence="6">Pentatricopeptide repeat protein</fullName>
    </recommendedName>
</protein>
<name>J3NR09_GAET3</name>